<dbReference type="SUPFAM" id="SSF48371">
    <property type="entry name" value="ARM repeat"/>
    <property type="match status" value="1"/>
</dbReference>
<dbReference type="PANTHER" id="PTHR10182">
    <property type="entry name" value="CALCIUM-BINDING PROTEIN 39-RELATED"/>
    <property type="match status" value="1"/>
</dbReference>
<dbReference type="AlphaFoldDB" id="A0A914GXC2"/>
<protein>
    <submittedName>
        <fullName evidence="3">Uncharacterized protein</fullName>
    </submittedName>
</protein>
<dbReference type="Proteomes" id="UP000887572">
    <property type="component" value="Unplaced"/>
</dbReference>
<dbReference type="InterPro" id="IPR013878">
    <property type="entry name" value="Mo25"/>
</dbReference>
<proteinExistence type="inferred from homology"/>
<dbReference type="InterPro" id="IPR016024">
    <property type="entry name" value="ARM-type_fold"/>
</dbReference>
<evidence type="ECO:0000313" key="3">
    <source>
        <dbReference type="WBParaSite" id="Gr19_v10_g12222.t1"/>
    </source>
</evidence>
<dbReference type="PANTHER" id="PTHR10182:SF3">
    <property type="entry name" value="PROTEIN MO25"/>
    <property type="match status" value="1"/>
</dbReference>
<organism evidence="2 3">
    <name type="scientific">Globodera rostochiensis</name>
    <name type="common">Golden nematode worm</name>
    <name type="synonym">Heterodera rostochiensis</name>
    <dbReference type="NCBI Taxonomy" id="31243"/>
    <lineage>
        <taxon>Eukaryota</taxon>
        <taxon>Metazoa</taxon>
        <taxon>Ecdysozoa</taxon>
        <taxon>Nematoda</taxon>
        <taxon>Chromadorea</taxon>
        <taxon>Rhabditida</taxon>
        <taxon>Tylenchina</taxon>
        <taxon>Tylenchomorpha</taxon>
        <taxon>Tylenchoidea</taxon>
        <taxon>Heteroderidae</taxon>
        <taxon>Heteroderinae</taxon>
        <taxon>Globodera</taxon>
    </lineage>
</organism>
<name>A0A914GXC2_GLORO</name>
<comment type="similarity">
    <text evidence="1">Belongs to the Mo25 family.</text>
</comment>
<evidence type="ECO:0000256" key="1">
    <source>
        <dbReference type="ARBA" id="ARBA00011012"/>
    </source>
</evidence>
<keyword evidence="2" id="KW-1185">Reference proteome</keyword>
<reference evidence="3" key="1">
    <citation type="submission" date="2022-11" db="UniProtKB">
        <authorList>
            <consortium name="WormBaseParasite"/>
        </authorList>
    </citation>
    <scope>IDENTIFICATION</scope>
</reference>
<evidence type="ECO:0000313" key="2">
    <source>
        <dbReference type="Proteomes" id="UP000887572"/>
    </source>
</evidence>
<dbReference type="Pfam" id="PF08569">
    <property type="entry name" value="Mo25"/>
    <property type="match status" value="1"/>
</dbReference>
<accession>A0A914GXC2</accession>
<dbReference type="InterPro" id="IPR011989">
    <property type="entry name" value="ARM-like"/>
</dbReference>
<dbReference type="GO" id="GO:0035556">
    <property type="term" value="P:intracellular signal transduction"/>
    <property type="evidence" value="ECO:0007669"/>
    <property type="project" value="TreeGrafter"/>
</dbReference>
<sequence>MLKMPLFGKSHKSPSEIVRNLREALLLTERGQDKKSEKAVEEVNRWLQAVKSIIYGQENQEPNTEQISQLVQEIYNASVLPLLVRHLAKLDFESKKDVSLIFNNLLRRQIGTRSPTVEYLCARPEILMALVRGYETSEIAITCGTMLRECVRHEHLAKIIMHSEQFYDFFRYVESNTFDIASDAFSTFKDLITKHKSLCADFLEKQYDQFFEAYQKLLNSTNYVVRRQTLKLLGEILLDRSNFNVMTRYISNPDNLKLMMNMLREKSKNIQFEAFHVFKVFVANPNKPKAISEILMRNRDKLVDFLSDFHSERTDDEQFNDEKAYLIKQIRQMHQ</sequence>
<dbReference type="FunFam" id="1.25.10.10:FF:000025">
    <property type="entry name" value="Calcium-binding protein 39"/>
    <property type="match status" value="1"/>
</dbReference>
<dbReference type="Gene3D" id="1.25.10.10">
    <property type="entry name" value="Leucine-rich Repeat Variant"/>
    <property type="match status" value="1"/>
</dbReference>
<dbReference type="GO" id="GO:0043539">
    <property type="term" value="F:protein serine/threonine kinase activator activity"/>
    <property type="evidence" value="ECO:0007669"/>
    <property type="project" value="TreeGrafter"/>
</dbReference>
<dbReference type="WBParaSite" id="Gr19_v10_g12222.t1">
    <property type="protein sequence ID" value="Gr19_v10_g12222.t1"/>
    <property type="gene ID" value="Gr19_v10_g12222"/>
</dbReference>